<dbReference type="SUPFAM" id="SSF52317">
    <property type="entry name" value="Class I glutamine amidotransferase-like"/>
    <property type="match status" value="1"/>
</dbReference>
<dbReference type="GO" id="GO:0034722">
    <property type="term" value="F:gamma-glutamyl-peptidase activity"/>
    <property type="evidence" value="ECO:0007669"/>
    <property type="project" value="UniProtKB-UniRule"/>
</dbReference>
<dbReference type="InterPro" id="IPR029062">
    <property type="entry name" value="Class_I_gatase-like"/>
</dbReference>
<reference evidence="8 9" key="1">
    <citation type="submission" date="2015-09" db="EMBL/GenBank/DDBJ databases">
        <title>Trachymyrmex zeteki WGS genome.</title>
        <authorList>
            <person name="Nygaard S."/>
            <person name="Hu H."/>
            <person name="Boomsma J."/>
            <person name="Zhang G."/>
        </authorList>
    </citation>
    <scope>NUCLEOTIDE SEQUENCE [LARGE SCALE GENOMIC DNA]</scope>
    <source>
        <strain evidence="8">Tzet28-1</strain>
        <tissue evidence="8">Whole body</tissue>
    </source>
</reference>
<feature type="active site" description="Nucleophile" evidence="6 7">
    <location>
        <position position="183"/>
    </location>
</feature>
<dbReference type="PROSITE" id="PS51273">
    <property type="entry name" value="GATASE_TYPE_1"/>
    <property type="match status" value="1"/>
</dbReference>
<protein>
    <recommendedName>
        <fullName evidence="7">folate gamma-glutamyl hydrolase</fullName>
        <ecNumber evidence="7">3.4.19.9</ecNumber>
    </recommendedName>
</protein>
<dbReference type="Proteomes" id="UP000075809">
    <property type="component" value="Unassembled WGS sequence"/>
</dbReference>
<keyword evidence="4" id="KW-0732">Signal</keyword>
<evidence type="ECO:0000313" key="8">
    <source>
        <dbReference type="EMBL" id="KYQ59755.1"/>
    </source>
</evidence>
<keyword evidence="5 7" id="KW-0378">Hydrolase</keyword>
<evidence type="ECO:0000256" key="5">
    <source>
        <dbReference type="ARBA" id="ARBA00022801"/>
    </source>
</evidence>
<dbReference type="AlphaFoldDB" id="A0A151XHG1"/>
<comment type="similarity">
    <text evidence="2">Belongs to the peptidase C26 family.</text>
</comment>
<comment type="subcellular location">
    <subcellularLocation>
        <location evidence="1">Secreted</location>
        <location evidence="1">Extracellular space</location>
    </subcellularLocation>
</comment>
<dbReference type="PANTHER" id="PTHR11315">
    <property type="entry name" value="PROTEASE FAMILY C26 GAMMA-GLUTAMYL HYDROLASE"/>
    <property type="match status" value="1"/>
</dbReference>
<dbReference type="STRING" id="64791.A0A151XHG1"/>
<dbReference type="Gene3D" id="3.40.50.880">
    <property type="match status" value="1"/>
</dbReference>
<feature type="active site" evidence="7">
    <location>
        <position position="294"/>
    </location>
</feature>
<evidence type="ECO:0000256" key="2">
    <source>
        <dbReference type="ARBA" id="ARBA00011083"/>
    </source>
</evidence>
<evidence type="ECO:0000256" key="7">
    <source>
        <dbReference type="PROSITE-ProRule" id="PRU00607"/>
    </source>
</evidence>
<dbReference type="Pfam" id="PF07722">
    <property type="entry name" value="Peptidase_C26"/>
    <property type="match status" value="1"/>
</dbReference>
<keyword evidence="3" id="KW-0964">Secreted</keyword>
<comment type="catalytic activity">
    <reaction evidence="7">
        <text>(6S)-5,6,7,8-tetrahydrofolyl-(gamma-L-Glu)(n) + (n-1) H2O = (6S)-5,6,7,8-tetrahydrofolate + (n-1) L-glutamate</text>
        <dbReference type="Rhea" id="RHEA:56784"/>
        <dbReference type="Rhea" id="RHEA-COMP:14738"/>
        <dbReference type="ChEBI" id="CHEBI:15377"/>
        <dbReference type="ChEBI" id="CHEBI:29985"/>
        <dbReference type="ChEBI" id="CHEBI:57453"/>
        <dbReference type="ChEBI" id="CHEBI:141005"/>
        <dbReference type="EC" id="3.4.19.9"/>
    </reaction>
</comment>
<dbReference type="EC" id="3.4.19.9" evidence="7"/>
<evidence type="ECO:0000313" key="9">
    <source>
        <dbReference type="Proteomes" id="UP000075809"/>
    </source>
</evidence>
<dbReference type="PROSITE" id="PS51275">
    <property type="entry name" value="PEPTIDASE_C26_GGH"/>
    <property type="match status" value="1"/>
</dbReference>
<dbReference type="EMBL" id="KQ982130">
    <property type="protein sequence ID" value="KYQ59755.1"/>
    <property type="molecule type" value="Genomic_DNA"/>
</dbReference>
<keyword evidence="9" id="KW-1185">Reference proteome</keyword>
<accession>A0A151XHG1</accession>
<dbReference type="GO" id="GO:0005576">
    <property type="term" value="C:extracellular region"/>
    <property type="evidence" value="ECO:0007669"/>
    <property type="project" value="UniProtKB-SubCell"/>
</dbReference>
<evidence type="ECO:0000256" key="3">
    <source>
        <dbReference type="ARBA" id="ARBA00022525"/>
    </source>
</evidence>
<dbReference type="InterPro" id="IPR011697">
    <property type="entry name" value="Peptidase_C26"/>
</dbReference>
<dbReference type="PANTHER" id="PTHR11315:SF0">
    <property type="entry name" value="FOLATE GAMMA-GLUTAMYL HYDROLASE"/>
    <property type="match status" value="1"/>
</dbReference>
<dbReference type="FunFam" id="3.40.50.880:FF:000024">
    <property type="entry name" value="Folate gamma-glutamyl hydrolase"/>
    <property type="match status" value="1"/>
</dbReference>
<evidence type="ECO:0000256" key="6">
    <source>
        <dbReference type="PIRSR" id="PIRSR615527-1"/>
    </source>
</evidence>
<dbReference type="GO" id="GO:0046900">
    <property type="term" value="P:tetrahydrofolylpolyglutamate metabolic process"/>
    <property type="evidence" value="ECO:0007669"/>
    <property type="project" value="TreeGrafter"/>
</dbReference>
<feature type="active site" description="Proton donor" evidence="6">
    <location>
        <position position="294"/>
    </location>
</feature>
<organism evidence="8 9">
    <name type="scientific">Mycetomoellerius zeteki</name>
    <dbReference type="NCBI Taxonomy" id="64791"/>
    <lineage>
        <taxon>Eukaryota</taxon>
        <taxon>Metazoa</taxon>
        <taxon>Ecdysozoa</taxon>
        <taxon>Arthropoda</taxon>
        <taxon>Hexapoda</taxon>
        <taxon>Insecta</taxon>
        <taxon>Pterygota</taxon>
        <taxon>Neoptera</taxon>
        <taxon>Endopterygota</taxon>
        <taxon>Hymenoptera</taxon>
        <taxon>Apocrita</taxon>
        <taxon>Aculeata</taxon>
        <taxon>Formicoidea</taxon>
        <taxon>Formicidae</taxon>
        <taxon>Myrmicinae</taxon>
        <taxon>Mycetomoellerius</taxon>
    </lineage>
</organism>
<sequence>MLQHAPTCSYHNFYSRTLMPVSHYGLWTRIGLGLRIVGFGFFVHTTDYGFNLQRMLYRKCRVVNTVSSTFAVYRVANHSEFCILTQEISYNLNGTYPNRYHSYIAASYVKFVEGAGARPVPIWIGENRSYYEDILSKVNGVLWPGGSTYFFQKAGYADAGAKIYRIAKRINEEGKYFPIFSICLGFELLTYVAANRVEHRTSCSSNNQPLPLEFTHDFRESKLFKNAPPNVLRILAEQNVTANYHHLCVTKKDLRSVNLTDEFHVLSFNHDKNGLKFISTLEHRQFPFYGLQFHPEKNLYEWVTGKKIPHGINATIVSQYFANFFVNEVRKNLNEFRTKQDEQQSLIYNYPVTYTALQNSSFQQCYMFTKSDRNKFFT</sequence>
<proteinExistence type="inferred from homology"/>
<gene>
    <name evidence="8" type="ORF">ALC60_01140</name>
</gene>
<evidence type="ECO:0000256" key="1">
    <source>
        <dbReference type="ARBA" id="ARBA00004239"/>
    </source>
</evidence>
<dbReference type="GO" id="GO:0005773">
    <property type="term" value="C:vacuole"/>
    <property type="evidence" value="ECO:0007669"/>
    <property type="project" value="TreeGrafter"/>
</dbReference>
<name>A0A151XHG1_9HYME</name>
<evidence type="ECO:0000256" key="4">
    <source>
        <dbReference type="ARBA" id="ARBA00022729"/>
    </source>
</evidence>
<dbReference type="InterPro" id="IPR015527">
    <property type="entry name" value="Pept_C26_g-glut_hydrolase"/>
</dbReference>